<dbReference type="Proteomes" id="UP000193006">
    <property type="component" value="Chromosome"/>
</dbReference>
<reference evidence="1 2" key="1">
    <citation type="submission" date="2017-04" db="EMBL/GenBank/DDBJ databases">
        <title>Bacillus krulwichiae AM31D Genome sequencing and assembly.</title>
        <authorList>
            <person name="Krulwich T.A."/>
            <person name="Anastor L."/>
            <person name="Ehrlich R."/>
            <person name="Ehrlich G.D."/>
            <person name="Janto B."/>
        </authorList>
    </citation>
    <scope>NUCLEOTIDE SEQUENCE [LARGE SCALE GENOMIC DNA]</scope>
    <source>
        <strain evidence="1 2">AM31D</strain>
    </source>
</reference>
<evidence type="ECO:0000313" key="1">
    <source>
        <dbReference type="EMBL" id="ARK30364.1"/>
    </source>
</evidence>
<dbReference type="RefSeq" id="WP_066151416.1">
    <property type="nucleotide sequence ID" value="NZ_CP020814.1"/>
</dbReference>
<dbReference type="AlphaFoldDB" id="A0A1X9MCJ5"/>
<protein>
    <recommendedName>
        <fullName evidence="3">DUF2524 domain-containing protein</fullName>
    </recommendedName>
</protein>
<organism evidence="1 2">
    <name type="scientific">Halalkalibacter krulwichiae</name>
    <dbReference type="NCBI Taxonomy" id="199441"/>
    <lineage>
        <taxon>Bacteria</taxon>
        <taxon>Bacillati</taxon>
        <taxon>Bacillota</taxon>
        <taxon>Bacilli</taxon>
        <taxon>Bacillales</taxon>
        <taxon>Bacillaceae</taxon>
        <taxon>Halalkalibacter</taxon>
    </lineage>
</organism>
<sequence>MAERTHVAQFLEQVEMTLQGAQKVFDDSQRVEAGDPEEYTFMQNQLQEMDQELETLLHAATPEQRDELYRAQIQVRQMQNHYILKR</sequence>
<dbReference type="InterPro" id="IPR019668">
    <property type="entry name" value="Uncharacterised_YtzC"/>
</dbReference>
<evidence type="ECO:0008006" key="3">
    <source>
        <dbReference type="Google" id="ProtNLM"/>
    </source>
</evidence>
<dbReference type="STRING" id="199441.BkAM31D_11295"/>
<dbReference type="KEGG" id="bkw:BkAM31D_11295"/>
<dbReference type="EMBL" id="CP020814">
    <property type="protein sequence ID" value="ARK30364.1"/>
    <property type="molecule type" value="Genomic_DNA"/>
</dbReference>
<keyword evidence="2" id="KW-1185">Reference proteome</keyword>
<dbReference type="Pfam" id="PF10732">
    <property type="entry name" value="DUF2524"/>
    <property type="match status" value="1"/>
</dbReference>
<proteinExistence type="predicted"/>
<name>A0A1X9MCJ5_9BACI</name>
<gene>
    <name evidence="1" type="ORF">BkAM31D_11295</name>
</gene>
<evidence type="ECO:0000313" key="2">
    <source>
        <dbReference type="Proteomes" id="UP000193006"/>
    </source>
</evidence>
<accession>A0A1X9MCJ5</accession>